<evidence type="ECO:0000313" key="8">
    <source>
        <dbReference type="Proteomes" id="UP000249453"/>
    </source>
</evidence>
<dbReference type="InterPro" id="IPR000909">
    <property type="entry name" value="PLipase_C_PInositol-sp_X_dom"/>
</dbReference>
<proteinExistence type="predicted"/>
<evidence type="ECO:0000256" key="4">
    <source>
        <dbReference type="ARBA" id="ARBA00030474"/>
    </source>
</evidence>
<evidence type="ECO:0000259" key="6">
    <source>
        <dbReference type="SMART" id="SM00148"/>
    </source>
</evidence>
<evidence type="ECO:0000256" key="2">
    <source>
        <dbReference type="ARBA" id="ARBA00012581"/>
    </source>
</evidence>
<dbReference type="Proteomes" id="UP000249453">
    <property type="component" value="Unassembled WGS sequence"/>
</dbReference>
<dbReference type="InterPro" id="IPR051057">
    <property type="entry name" value="PI-PLC_domain"/>
</dbReference>
<dbReference type="SUPFAM" id="SSF51695">
    <property type="entry name" value="PLC-like phosphodiesterases"/>
    <property type="match status" value="1"/>
</dbReference>
<comment type="caution">
    <text evidence="7">The sequence shown here is derived from an EMBL/GenBank/DDBJ whole genome shotgun (WGS) entry which is preliminary data.</text>
</comment>
<dbReference type="PANTHER" id="PTHR13593">
    <property type="match status" value="1"/>
</dbReference>
<sequence>MTNHAQISLNTPLSSWMSAVDSNRALSQMTIMGTHDSCAIHEIVGIGKCQTLRLTEQLKLGARYLDIRCYVKNGSFEMHHSIIDERQSFDDVMQECLGFLSDNPSETIFMRIKQEQSSASDPEFMSIFNGKYGHYQTSMLFVDTRISPGRLGEARGKITVVSNVKPLPGIRWDDLKIQDDDEQDDHAKKWNLIETLLNDAASYHNNHEDQYYLNSFNAHDPIDLTSSIKDIAQYTKNKFMNYIEQAPVSPCYYGLLPVDFIDLYSEDDMKRILYYNN</sequence>
<dbReference type="PROSITE" id="PS50007">
    <property type="entry name" value="PIPLC_X_DOMAIN"/>
    <property type="match status" value="1"/>
</dbReference>
<evidence type="ECO:0000256" key="1">
    <source>
        <dbReference type="ARBA" id="ARBA00001316"/>
    </source>
</evidence>
<dbReference type="RefSeq" id="WP_374850213.1">
    <property type="nucleotide sequence ID" value="NZ_JBHEEY010000004.1"/>
</dbReference>
<evidence type="ECO:0000256" key="5">
    <source>
        <dbReference type="ARBA" id="ARBA00030782"/>
    </source>
</evidence>
<name>A0A364JVK7_9HYPH</name>
<organism evidence="7 8">
    <name type="scientific">Falsochrobactrum ovis</name>
    <dbReference type="NCBI Taxonomy" id="1293442"/>
    <lineage>
        <taxon>Bacteria</taxon>
        <taxon>Pseudomonadati</taxon>
        <taxon>Pseudomonadota</taxon>
        <taxon>Alphaproteobacteria</taxon>
        <taxon>Hyphomicrobiales</taxon>
        <taxon>Brucellaceae</taxon>
        <taxon>Falsochrobactrum</taxon>
    </lineage>
</organism>
<dbReference type="PANTHER" id="PTHR13593:SF113">
    <property type="entry name" value="SI:DKEY-266F7.9"/>
    <property type="match status" value="1"/>
</dbReference>
<dbReference type="GO" id="GO:0004436">
    <property type="term" value="F:phosphatidylinositol diacylglycerol-lyase activity"/>
    <property type="evidence" value="ECO:0007669"/>
    <property type="project" value="UniProtKB-EC"/>
</dbReference>
<dbReference type="Gene3D" id="3.20.20.190">
    <property type="entry name" value="Phosphatidylinositol (PI) phosphodiesterase"/>
    <property type="match status" value="1"/>
</dbReference>
<reference evidence="7 8" key="1">
    <citation type="submission" date="2018-06" db="EMBL/GenBank/DDBJ databases">
        <title>Genomic Encyclopedia of Type Strains, Phase IV (KMG-IV): sequencing the most valuable type-strain genomes for metagenomic binning, comparative biology and taxonomic classification.</title>
        <authorList>
            <person name="Goeker M."/>
        </authorList>
    </citation>
    <scope>NUCLEOTIDE SEQUENCE [LARGE SCALE GENOMIC DNA]</scope>
    <source>
        <strain evidence="7 8">DSM 26720</strain>
    </source>
</reference>
<keyword evidence="8" id="KW-1185">Reference proteome</keyword>
<dbReference type="Pfam" id="PF00388">
    <property type="entry name" value="PI-PLC-X"/>
    <property type="match status" value="1"/>
</dbReference>
<dbReference type="EC" id="4.6.1.13" evidence="2"/>
<dbReference type="EMBL" id="QLMK01000005">
    <property type="protein sequence ID" value="RAK28997.1"/>
    <property type="molecule type" value="Genomic_DNA"/>
</dbReference>
<dbReference type="GO" id="GO:0008081">
    <property type="term" value="F:phosphoric diester hydrolase activity"/>
    <property type="evidence" value="ECO:0007669"/>
    <property type="project" value="InterPro"/>
</dbReference>
<dbReference type="InterPro" id="IPR017946">
    <property type="entry name" value="PLC-like_Pdiesterase_TIM-brl"/>
</dbReference>
<evidence type="ECO:0000256" key="3">
    <source>
        <dbReference type="ARBA" id="ARBA00019758"/>
    </source>
</evidence>
<gene>
    <name evidence="7" type="ORF">C7374_10545</name>
</gene>
<dbReference type="AlphaFoldDB" id="A0A364JVK7"/>
<comment type="catalytic activity">
    <reaction evidence="1">
        <text>a 1,2-diacyl-sn-glycero-3-phospho-(1D-myo-inositol) = 1D-myo-inositol 1,2-cyclic phosphate + a 1,2-diacyl-sn-glycerol</text>
        <dbReference type="Rhea" id="RHEA:17093"/>
        <dbReference type="ChEBI" id="CHEBI:17815"/>
        <dbReference type="ChEBI" id="CHEBI:57880"/>
        <dbReference type="ChEBI" id="CHEBI:58484"/>
        <dbReference type="EC" id="4.6.1.13"/>
    </reaction>
</comment>
<dbReference type="GO" id="GO:0006629">
    <property type="term" value="P:lipid metabolic process"/>
    <property type="evidence" value="ECO:0007669"/>
    <property type="project" value="InterPro"/>
</dbReference>
<protein>
    <recommendedName>
        <fullName evidence="3">1-phosphatidylinositol phosphodiesterase</fullName>
        <ecNumber evidence="2">4.6.1.13</ecNumber>
    </recommendedName>
    <alternativeName>
        <fullName evidence="4">Phosphatidylinositol diacylglycerol-lyase</fullName>
    </alternativeName>
    <alternativeName>
        <fullName evidence="5">Phosphatidylinositol-specific phospholipase C</fullName>
    </alternativeName>
</protein>
<dbReference type="SMART" id="SM00148">
    <property type="entry name" value="PLCXc"/>
    <property type="match status" value="1"/>
</dbReference>
<evidence type="ECO:0000313" key="7">
    <source>
        <dbReference type="EMBL" id="RAK28997.1"/>
    </source>
</evidence>
<feature type="domain" description="Phosphatidylinositol-specific phospholipase C X" evidence="6">
    <location>
        <begin position="20"/>
        <end position="163"/>
    </location>
</feature>
<accession>A0A364JVK7</accession>